<keyword evidence="4" id="KW-1185">Reference proteome</keyword>
<dbReference type="InParanoid" id="G4ZIT8"/>
<reference evidence="3 4" key="1">
    <citation type="journal article" date="2006" name="Science">
        <title>Phytophthora genome sequences uncover evolutionary origins and mechanisms of pathogenesis.</title>
        <authorList>
            <person name="Tyler B.M."/>
            <person name="Tripathy S."/>
            <person name="Zhang X."/>
            <person name="Dehal P."/>
            <person name="Jiang R.H."/>
            <person name="Aerts A."/>
            <person name="Arredondo F.D."/>
            <person name="Baxter L."/>
            <person name="Bensasson D."/>
            <person name="Beynon J.L."/>
            <person name="Chapman J."/>
            <person name="Damasceno C.M."/>
            <person name="Dorrance A.E."/>
            <person name="Dou D."/>
            <person name="Dickerman A.W."/>
            <person name="Dubchak I.L."/>
            <person name="Garbelotto M."/>
            <person name="Gijzen M."/>
            <person name="Gordon S.G."/>
            <person name="Govers F."/>
            <person name="Grunwald N.J."/>
            <person name="Huang W."/>
            <person name="Ivors K.L."/>
            <person name="Jones R.W."/>
            <person name="Kamoun S."/>
            <person name="Krampis K."/>
            <person name="Lamour K.H."/>
            <person name="Lee M.K."/>
            <person name="McDonald W.H."/>
            <person name="Medina M."/>
            <person name="Meijer H.J."/>
            <person name="Nordberg E.K."/>
            <person name="Maclean D.J."/>
            <person name="Ospina-Giraldo M.D."/>
            <person name="Morris P.F."/>
            <person name="Phuntumart V."/>
            <person name="Putnam N.H."/>
            <person name="Rash S."/>
            <person name="Rose J.K."/>
            <person name="Sakihama Y."/>
            <person name="Salamov A.A."/>
            <person name="Savidor A."/>
            <person name="Scheuring C.F."/>
            <person name="Smith B.M."/>
            <person name="Sobral B.W."/>
            <person name="Terry A."/>
            <person name="Torto-Alalibo T.A."/>
            <person name="Win J."/>
            <person name="Xu Z."/>
            <person name="Zhang H."/>
            <person name="Grigoriev I.V."/>
            <person name="Rokhsar D.S."/>
            <person name="Boore J.L."/>
        </authorList>
    </citation>
    <scope>NUCLEOTIDE SEQUENCE [LARGE SCALE GENOMIC DNA]</scope>
    <source>
        <strain evidence="3 4">P6497</strain>
    </source>
</reference>
<feature type="transmembrane region" description="Helical" evidence="1">
    <location>
        <begin position="78"/>
        <end position="103"/>
    </location>
</feature>
<dbReference type="GeneID" id="20644444"/>
<feature type="transmembrane region" description="Helical" evidence="1">
    <location>
        <begin position="123"/>
        <end position="142"/>
    </location>
</feature>
<evidence type="ECO:0000313" key="4">
    <source>
        <dbReference type="Proteomes" id="UP000002640"/>
    </source>
</evidence>
<dbReference type="EMBL" id="JH159154">
    <property type="protein sequence ID" value="EGZ18152.1"/>
    <property type="molecule type" value="Genomic_DNA"/>
</dbReference>
<dbReference type="GeneID" id="20658075"/>
<evidence type="ECO:0000313" key="3">
    <source>
        <dbReference type="EMBL" id="EGZ18152.1"/>
    </source>
</evidence>
<keyword evidence="1" id="KW-0472">Membrane</keyword>
<dbReference type="RefSeq" id="XP_009527210.1">
    <property type="nucleotide sequence ID" value="XM_009528915.1"/>
</dbReference>
<keyword evidence="1" id="KW-0812">Transmembrane</keyword>
<accession>G4ZIT8</accession>
<dbReference type="KEGG" id="psoj:PHYSODRAFT_502244"/>
<evidence type="ECO:0000313" key="2">
    <source>
        <dbReference type="EMBL" id="EGZ04798.1"/>
    </source>
</evidence>
<organism evidence="4">
    <name type="scientific">Phytophthora sojae (strain P6497)</name>
    <name type="common">Soybean stem and root rot agent</name>
    <name type="synonym">Phytophthora megasperma f. sp. glycines</name>
    <dbReference type="NCBI Taxonomy" id="1094619"/>
    <lineage>
        <taxon>Eukaryota</taxon>
        <taxon>Sar</taxon>
        <taxon>Stramenopiles</taxon>
        <taxon>Oomycota</taxon>
        <taxon>Peronosporomycetes</taxon>
        <taxon>Peronosporales</taxon>
        <taxon>Peronosporaceae</taxon>
        <taxon>Phytophthora</taxon>
    </lineage>
</organism>
<protein>
    <submittedName>
        <fullName evidence="3">Uncharacterized protein</fullName>
    </submittedName>
</protein>
<name>G4ZIT8_PHYSP</name>
<dbReference type="AlphaFoldDB" id="G4ZIT8"/>
<feature type="transmembrane region" description="Helical" evidence="1">
    <location>
        <begin position="37"/>
        <end position="58"/>
    </location>
</feature>
<dbReference type="EMBL" id="JH159174">
    <property type="protein sequence ID" value="EGZ04798.1"/>
    <property type="molecule type" value="Genomic_DNA"/>
</dbReference>
<dbReference type="Proteomes" id="UP000002640">
    <property type="component" value="Unassembled WGS sequence"/>
</dbReference>
<sequence length="159" mass="18015">MDSNTAISAEKLRAALSYNQTEAAAWDVLQALFHSEYLLIAEYIECTLPMLYGLYLLVLSQLPAAHYYPQTALPFDKLIGSVINIAIFASVEFVGFLGLLALLRKTLGISPLYQLAFVLETHAQTVQGHLLVWTIFILRLQLKHYGKRIMFMRIPRIQT</sequence>
<dbReference type="RefSeq" id="XP_009539774.1">
    <property type="nucleotide sequence ID" value="XM_009541479.1"/>
</dbReference>
<keyword evidence="1" id="KW-1133">Transmembrane helix</keyword>
<reference evidence="3" key="2">
    <citation type="submission" date="2011-09" db="EMBL/GenBank/DDBJ databases">
        <authorList>
            <consortium name="US DOE Joint Genome Institute (JGI-PGF)"/>
            <person name="Aerts A."/>
            <person name="Grimwood J."/>
            <person name="Schmutz J."/>
            <person name="Lucas S."/>
            <person name="Hammon N."/>
            <person name="Glavina del Rio T."/>
            <person name="Dalin E."/>
            <person name="Tice H."/>
            <person name="Pitluck S."/>
            <person name="Dehal P."/>
            <person name="Chapman J."/>
            <person name="Putman N.H."/>
            <person name="Salamov A.A."/>
            <person name="Terry A."/>
            <person name="Rokhsar D.S."/>
            <person name="Boore J.L."/>
            <person name="Tripathy S."/>
            <person name="Tyler B.M."/>
            <person name="Grigoriev I.V."/>
        </authorList>
    </citation>
    <scope>NUCLEOTIDE SEQUENCE</scope>
    <source>
        <strain evidence="3">P6497</strain>
    </source>
</reference>
<dbReference type="KEGG" id="psoj:PHYSODRAFT_320305"/>
<evidence type="ECO:0000256" key="1">
    <source>
        <dbReference type="SAM" id="Phobius"/>
    </source>
</evidence>
<gene>
    <name evidence="2" type="ORF">PHYSODRAFT_320305</name>
    <name evidence="3" type="ORF">PHYSODRAFT_502244</name>
</gene>
<proteinExistence type="predicted"/>